<dbReference type="Pfam" id="PF12796">
    <property type="entry name" value="Ank_2"/>
    <property type="match status" value="1"/>
</dbReference>
<evidence type="ECO:0000256" key="5">
    <source>
        <dbReference type="SAM" id="SignalP"/>
    </source>
</evidence>
<name>A0A7S1MYL2_HEMAN</name>
<keyword evidence="4" id="KW-0175">Coiled coil</keyword>
<evidence type="ECO:0000313" key="6">
    <source>
        <dbReference type="EMBL" id="CAD8985557.1"/>
    </source>
</evidence>
<dbReference type="PROSITE" id="PS50088">
    <property type="entry name" value="ANK_REPEAT"/>
    <property type="match status" value="2"/>
</dbReference>
<evidence type="ECO:0000256" key="3">
    <source>
        <dbReference type="PROSITE-ProRule" id="PRU00023"/>
    </source>
</evidence>
<accession>A0A7S1MYL2</accession>
<evidence type="ECO:0000256" key="4">
    <source>
        <dbReference type="SAM" id="Coils"/>
    </source>
</evidence>
<evidence type="ECO:0008006" key="7">
    <source>
        <dbReference type="Google" id="ProtNLM"/>
    </source>
</evidence>
<keyword evidence="1" id="KW-0677">Repeat</keyword>
<feature type="repeat" description="ANK" evidence="3">
    <location>
        <begin position="413"/>
        <end position="445"/>
    </location>
</feature>
<feature type="chain" id="PRO_5031213732" description="WW domain-containing protein" evidence="5">
    <location>
        <begin position="22"/>
        <end position="505"/>
    </location>
</feature>
<feature type="signal peptide" evidence="5">
    <location>
        <begin position="1"/>
        <end position="21"/>
    </location>
</feature>
<keyword evidence="5" id="KW-0732">Signal</keyword>
<evidence type="ECO:0000256" key="1">
    <source>
        <dbReference type="ARBA" id="ARBA00022737"/>
    </source>
</evidence>
<dbReference type="InterPro" id="IPR002110">
    <property type="entry name" value="Ankyrin_rpt"/>
</dbReference>
<dbReference type="SUPFAM" id="SSF48403">
    <property type="entry name" value="Ankyrin repeat"/>
    <property type="match status" value="1"/>
</dbReference>
<dbReference type="PANTHER" id="PTHR24201">
    <property type="entry name" value="ANK_REP_REGION DOMAIN-CONTAINING PROTEIN"/>
    <property type="match status" value="1"/>
</dbReference>
<dbReference type="InterPro" id="IPR036770">
    <property type="entry name" value="Ankyrin_rpt-contain_sf"/>
</dbReference>
<dbReference type="InterPro" id="IPR050776">
    <property type="entry name" value="Ank_Repeat/CDKN_Inhibitor"/>
</dbReference>
<dbReference type="SMART" id="SM00248">
    <property type="entry name" value="ANK"/>
    <property type="match status" value="2"/>
</dbReference>
<dbReference type="Gene3D" id="1.25.40.20">
    <property type="entry name" value="Ankyrin repeat-containing domain"/>
    <property type="match status" value="2"/>
</dbReference>
<protein>
    <recommendedName>
        <fullName evidence="7">WW domain-containing protein</fullName>
    </recommendedName>
</protein>
<proteinExistence type="predicted"/>
<feature type="coiled-coil region" evidence="4">
    <location>
        <begin position="206"/>
        <end position="236"/>
    </location>
</feature>
<dbReference type="PROSITE" id="PS50297">
    <property type="entry name" value="ANK_REP_REGION"/>
    <property type="match status" value="1"/>
</dbReference>
<dbReference type="AlphaFoldDB" id="A0A7S1MYL2"/>
<gene>
    <name evidence="6" type="ORF">HAND00432_LOCUS36570</name>
</gene>
<reference evidence="6" key="1">
    <citation type="submission" date="2021-01" db="EMBL/GenBank/DDBJ databases">
        <authorList>
            <person name="Corre E."/>
            <person name="Pelletier E."/>
            <person name="Niang G."/>
            <person name="Scheremetjew M."/>
            <person name="Finn R."/>
            <person name="Kale V."/>
            <person name="Holt S."/>
            <person name="Cochrane G."/>
            <person name="Meng A."/>
            <person name="Brown T."/>
            <person name="Cohen L."/>
        </authorList>
    </citation>
    <scope>NUCLEOTIDE SEQUENCE</scope>
    <source>
        <strain evidence="6">CCMP644</strain>
    </source>
</reference>
<dbReference type="EMBL" id="HBFX01060701">
    <property type="protein sequence ID" value="CAD8985557.1"/>
    <property type="molecule type" value="Transcribed_RNA"/>
</dbReference>
<sequence>MWKGGAMLLLPLLLYLGDIGTLPASCRGVGGLQSSVNMRGRKSGAIASGHIAGGKQQRWAGERVLGVQQGASRLLRLRGGMILEPWEREAFANSTAYAPETLNITEDCVEDWDKDKEDAWTAMCEKELEEHWQQLRENRTRDIETGDVGCNYVADDEYMVRGVDGNIYKFRYDPKPYSSLGPNVEPRRMPLAVDKVNPACLDEIVADLEERDQERLREERELMEETERQIALVEALSWYNGSSRLEFQNGKALWWRSLNKSDEEVDDGHSESQSIEETTSSEQYPDLLDDYVVPTVLYRPNESSPAYAEGRQVPEPDFSQYNNDAHRSLRLDNTSFDTNAGFSWNSLGEELRSCVWRGKTEFVPELLALGADPNYLTIFGGWRPLHYAAWNDRPKIALQLIEAGAWKDVQNDDGQTALHLAAARGSIACIQTLIEAGCDANIRHGDGLLPLEVAHKMMICSDYSMSLKIKDAVLLLIGATSDAEARDAALEDAHDRWEPMEGFAS</sequence>
<evidence type="ECO:0000256" key="2">
    <source>
        <dbReference type="ARBA" id="ARBA00023043"/>
    </source>
</evidence>
<feature type="repeat" description="ANK" evidence="3">
    <location>
        <begin position="380"/>
        <end position="412"/>
    </location>
</feature>
<organism evidence="6">
    <name type="scientific">Hemiselmis andersenii</name>
    <name type="common">Cryptophyte alga</name>
    <dbReference type="NCBI Taxonomy" id="464988"/>
    <lineage>
        <taxon>Eukaryota</taxon>
        <taxon>Cryptophyceae</taxon>
        <taxon>Cryptomonadales</taxon>
        <taxon>Hemiselmidaceae</taxon>
        <taxon>Hemiselmis</taxon>
    </lineage>
</organism>
<keyword evidence="2 3" id="KW-0040">ANK repeat</keyword>